<evidence type="ECO:0000259" key="2">
    <source>
        <dbReference type="Pfam" id="PF24883"/>
    </source>
</evidence>
<dbReference type="PANTHER" id="PTHR10039">
    <property type="entry name" value="AMELOGENIN"/>
    <property type="match status" value="1"/>
</dbReference>
<dbReference type="OrthoDB" id="4760524at2759"/>
<evidence type="ECO:0000256" key="1">
    <source>
        <dbReference type="ARBA" id="ARBA00022737"/>
    </source>
</evidence>
<dbReference type="Pfam" id="PF24883">
    <property type="entry name" value="NPHP3_N"/>
    <property type="match status" value="1"/>
</dbReference>
<organism evidence="3 4">
    <name type="scientific">Macrolepiota fuliginosa MF-IS2</name>
    <dbReference type="NCBI Taxonomy" id="1400762"/>
    <lineage>
        <taxon>Eukaryota</taxon>
        <taxon>Fungi</taxon>
        <taxon>Dikarya</taxon>
        <taxon>Basidiomycota</taxon>
        <taxon>Agaricomycotina</taxon>
        <taxon>Agaricomycetes</taxon>
        <taxon>Agaricomycetidae</taxon>
        <taxon>Agaricales</taxon>
        <taxon>Agaricineae</taxon>
        <taxon>Agaricaceae</taxon>
        <taxon>Macrolepiota</taxon>
    </lineage>
</organism>
<keyword evidence="4" id="KW-1185">Reference proteome</keyword>
<feature type="domain" description="Nephrocystin 3-like N-terminal" evidence="2">
    <location>
        <begin position="70"/>
        <end position="222"/>
    </location>
</feature>
<keyword evidence="1" id="KW-0677">Repeat</keyword>
<accession>A0A9P6C5F9</accession>
<dbReference type="Gene3D" id="3.40.50.300">
    <property type="entry name" value="P-loop containing nucleotide triphosphate hydrolases"/>
    <property type="match status" value="1"/>
</dbReference>
<gene>
    <name evidence="3" type="ORF">P691DRAFT_728154</name>
</gene>
<reference evidence="3" key="1">
    <citation type="submission" date="2020-11" db="EMBL/GenBank/DDBJ databases">
        <authorList>
            <consortium name="DOE Joint Genome Institute"/>
            <person name="Ahrendt S."/>
            <person name="Riley R."/>
            <person name="Andreopoulos W."/>
            <person name="Labutti K."/>
            <person name="Pangilinan J."/>
            <person name="Ruiz-Duenas F.J."/>
            <person name="Barrasa J.M."/>
            <person name="Sanchez-Garcia M."/>
            <person name="Camarero S."/>
            <person name="Miyauchi S."/>
            <person name="Serrano A."/>
            <person name="Linde D."/>
            <person name="Babiker R."/>
            <person name="Drula E."/>
            <person name="Ayuso-Fernandez I."/>
            <person name="Pacheco R."/>
            <person name="Padilla G."/>
            <person name="Ferreira P."/>
            <person name="Barriuso J."/>
            <person name="Kellner H."/>
            <person name="Castanera R."/>
            <person name="Alfaro M."/>
            <person name="Ramirez L."/>
            <person name="Pisabarro A.G."/>
            <person name="Kuo A."/>
            <person name="Tritt A."/>
            <person name="Lipzen A."/>
            <person name="He G."/>
            <person name="Yan M."/>
            <person name="Ng V."/>
            <person name="Cullen D."/>
            <person name="Martin F."/>
            <person name="Rosso M.-N."/>
            <person name="Henrissat B."/>
            <person name="Hibbett D."/>
            <person name="Martinez A.T."/>
            <person name="Grigoriev I.V."/>
        </authorList>
    </citation>
    <scope>NUCLEOTIDE SEQUENCE</scope>
    <source>
        <strain evidence="3">MF-IS2</strain>
    </source>
</reference>
<dbReference type="Proteomes" id="UP000807342">
    <property type="component" value="Unassembled WGS sequence"/>
</dbReference>
<proteinExistence type="predicted"/>
<evidence type="ECO:0000313" key="3">
    <source>
        <dbReference type="EMBL" id="KAF9449334.1"/>
    </source>
</evidence>
<dbReference type="PANTHER" id="PTHR10039:SF17">
    <property type="entry name" value="FUNGAL STAND N-TERMINAL GOODBYE DOMAIN-CONTAINING PROTEIN-RELATED"/>
    <property type="match status" value="1"/>
</dbReference>
<sequence length="508" mass="57420">MNQPQFSDNSRVMVDEVTIRSPGGSTGIQTLFSASIPEAAHDAAAREYAPRCHPGTRRNYIDEITMWGVGSKCHDRRILWMQGPAGVGKSAIAQSCAEAFGDRLGAAFFFSRPHKTNEPGHFFTSIAYQLATRYPPYRHLLDIKISEDPALVTKSIAHQFYHLLVVPLKELKESGKEISERVIIVDGLDECEGEEAQYIIVKIIANSIRDQTTPFLWVFFSRPEANLISLFGSQDIQLLCSRLELPVSRDIDHEIALFLTDKLREIQRDHKLPPSWPSGRAIEILIDLSAGLFIYAVTIVRFIGDANSLGPEEQLNTVLSLAVKHCPLFDSQHPLLELDTFYLLIMRRVPRKTLDSVLEILLLISWNQNKWNPAVIVANMLSLSATQFNTLLRPLHSVLSIGNPTLSPYQKVHVDFYHTSFLDFLCDPTRSGGFSLDQCKFNLWNRMSNKLEIYTPGECYIAHVLHILLTLWGWKRRFPFHGLLIYPAVVCCMNVCARHGSGCSLQFL</sequence>
<comment type="caution">
    <text evidence="3">The sequence shown here is derived from an EMBL/GenBank/DDBJ whole genome shotgun (WGS) entry which is preliminary data.</text>
</comment>
<dbReference type="InterPro" id="IPR027417">
    <property type="entry name" value="P-loop_NTPase"/>
</dbReference>
<dbReference type="EMBL" id="MU151134">
    <property type="protein sequence ID" value="KAF9449334.1"/>
    <property type="molecule type" value="Genomic_DNA"/>
</dbReference>
<dbReference type="InterPro" id="IPR056884">
    <property type="entry name" value="NPHP3-like_N"/>
</dbReference>
<evidence type="ECO:0000313" key="4">
    <source>
        <dbReference type="Proteomes" id="UP000807342"/>
    </source>
</evidence>
<dbReference type="SUPFAM" id="SSF52540">
    <property type="entry name" value="P-loop containing nucleoside triphosphate hydrolases"/>
    <property type="match status" value="1"/>
</dbReference>
<protein>
    <recommendedName>
        <fullName evidence="2">Nephrocystin 3-like N-terminal domain-containing protein</fullName>
    </recommendedName>
</protein>
<name>A0A9P6C5F9_9AGAR</name>
<dbReference type="AlphaFoldDB" id="A0A9P6C5F9"/>